<accession>A0A7I9VMR7</accession>
<gene>
    <name evidence="4" type="primary">hspA-1</name>
    <name evidence="4" type="ORF">AMYX_24220</name>
</gene>
<dbReference type="CDD" id="cd06464">
    <property type="entry name" value="ACD_sHsps-like"/>
    <property type="match status" value="1"/>
</dbReference>
<comment type="similarity">
    <text evidence="1 2">Belongs to the small heat shock protein (HSP20) family.</text>
</comment>
<dbReference type="Pfam" id="PF00011">
    <property type="entry name" value="HSP20"/>
    <property type="match status" value="1"/>
</dbReference>
<comment type="caution">
    <text evidence="4">The sequence shown here is derived from an EMBL/GenBank/DDBJ whole genome shotgun (WGS) entry which is preliminary data.</text>
</comment>
<dbReference type="InterPro" id="IPR002068">
    <property type="entry name" value="A-crystallin/Hsp20_dom"/>
</dbReference>
<proteinExistence type="inferred from homology"/>
<evidence type="ECO:0000259" key="3">
    <source>
        <dbReference type="PROSITE" id="PS01031"/>
    </source>
</evidence>
<dbReference type="AlphaFoldDB" id="A0A7I9VMR7"/>
<evidence type="ECO:0000313" key="4">
    <source>
        <dbReference type="EMBL" id="GEJ57681.1"/>
    </source>
</evidence>
<dbReference type="Gene3D" id="2.60.40.790">
    <property type="match status" value="1"/>
</dbReference>
<organism evidence="4 5">
    <name type="scientific">Anaeromyxobacter diazotrophicus</name>
    <dbReference type="NCBI Taxonomy" id="2590199"/>
    <lineage>
        <taxon>Bacteria</taxon>
        <taxon>Pseudomonadati</taxon>
        <taxon>Myxococcota</taxon>
        <taxon>Myxococcia</taxon>
        <taxon>Myxococcales</taxon>
        <taxon>Cystobacterineae</taxon>
        <taxon>Anaeromyxobacteraceae</taxon>
        <taxon>Anaeromyxobacter</taxon>
    </lineage>
</organism>
<dbReference type="EMBL" id="BJTG01000005">
    <property type="protein sequence ID" value="GEJ57681.1"/>
    <property type="molecule type" value="Genomic_DNA"/>
</dbReference>
<dbReference type="PANTHER" id="PTHR11527">
    <property type="entry name" value="HEAT-SHOCK PROTEIN 20 FAMILY MEMBER"/>
    <property type="match status" value="1"/>
</dbReference>
<sequence length="145" mass="16776">MTMLTRWDPWRDLQRLQEEMSRGFDDRLLARGGESVGWTPKVDIFEDEEGVALRFELAGVEPKDVDIRFENGVLTLRGERKMEQEEKKENYHRVELSYGTFTRSFSLPGTIDAEKIRAESKNGVLTVHLPKKPEAKPKSIQVKIN</sequence>
<reference evidence="5" key="1">
    <citation type="journal article" date="2020" name="Appl. Environ. Microbiol.">
        <title>Diazotrophic Anaeromyxobacter Isolates from Soils.</title>
        <authorList>
            <person name="Masuda Y."/>
            <person name="Yamanaka H."/>
            <person name="Xu Z.X."/>
            <person name="Shiratori Y."/>
            <person name="Aono T."/>
            <person name="Amachi S."/>
            <person name="Senoo K."/>
            <person name="Itoh H."/>
        </authorList>
    </citation>
    <scope>NUCLEOTIDE SEQUENCE [LARGE SCALE GENOMIC DNA]</scope>
    <source>
        <strain evidence="5">R267</strain>
    </source>
</reference>
<name>A0A7I9VMR7_9BACT</name>
<evidence type="ECO:0000256" key="2">
    <source>
        <dbReference type="RuleBase" id="RU003616"/>
    </source>
</evidence>
<dbReference type="Proteomes" id="UP000503640">
    <property type="component" value="Unassembled WGS sequence"/>
</dbReference>
<dbReference type="InterPro" id="IPR031107">
    <property type="entry name" value="Small_HSP"/>
</dbReference>
<evidence type="ECO:0000256" key="1">
    <source>
        <dbReference type="PROSITE-ProRule" id="PRU00285"/>
    </source>
</evidence>
<dbReference type="SUPFAM" id="SSF49764">
    <property type="entry name" value="HSP20-like chaperones"/>
    <property type="match status" value="1"/>
</dbReference>
<keyword evidence="5" id="KW-1185">Reference proteome</keyword>
<dbReference type="RefSeq" id="WP_176065484.1">
    <property type="nucleotide sequence ID" value="NZ_BJTG01000005.1"/>
</dbReference>
<dbReference type="PROSITE" id="PS01031">
    <property type="entry name" value="SHSP"/>
    <property type="match status" value="1"/>
</dbReference>
<dbReference type="InterPro" id="IPR008978">
    <property type="entry name" value="HSP20-like_chaperone"/>
</dbReference>
<evidence type="ECO:0000313" key="5">
    <source>
        <dbReference type="Proteomes" id="UP000503640"/>
    </source>
</evidence>
<protein>
    <submittedName>
        <fullName evidence="4">Molecular chaperone</fullName>
    </submittedName>
</protein>
<feature type="domain" description="SHSP" evidence="3">
    <location>
        <begin position="33"/>
        <end position="145"/>
    </location>
</feature>